<evidence type="ECO:0000313" key="3">
    <source>
        <dbReference type="Proteomes" id="UP000627573"/>
    </source>
</evidence>
<dbReference type="EMBL" id="JAECSB010000074">
    <property type="protein sequence ID" value="MBH5145102.1"/>
    <property type="molecule type" value="Genomic_DNA"/>
</dbReference>
<sequence length="531" mass="55969">MTPVADHIYINGEIRTMDGAVSDNATAVAVKDGRFVALGTDAEISALTDSETSVVDLAGAVVVPGFIETHLHPMMWGLMLSGVDATTSACPTIEQLITALAARAAITPVGEPIEAWGFDDSLVAEDRGLTAADLDKASTEHPILVRHLSAHGIYVNSVALEKAGIDATTVDPEGGVIVRDSAGVPTGELCEVPAMSLVHGLVPDMNPDASKIAMLRAQEVMASVGVTSFHDMYVTAEMYEAYRQLDADGELRLRARLYLGHGVHDQLGGLADSTDRVRVGGVKLISDGSIQLHTAALTEPYHDLGGCHCGGMAIPAGALGVLVAEHHAAGRQVAIHTNGDQAIDFALDAIAAARTAHPDIEVSHRLEHVQTLREDQIARMVDLGVVASIFVNHVYYWGDRHRDRFLGPGRGERISPVASVVAAGLAYALHCDCPVTPVNPLFTMNTAVHRVTREGHVLGAEQRVSASDALAGYTSAAARLTGESSDKGRIAVGLLADFVVLDGDPLRSASQELNELSVLRTVVGGETVFEV</sequence>
<comment type="caution">
    <text evidence="2">The sequence shown here is derived from an EMBL/GenBank/DDBJ whole genome shotgun (WGS) entry which is preliminary data.</text>
</comment>
<dbReference type="InterPro" id="IPR011059">
    <property type="entry name" value="Metal-dep_hydrolase_composite"/>
</dbReference>
<dbReference type="Proteomes" id="UP000627573">
    <property type="component" value="Unassembled WGS sequence"/>
</dbReference>
<dbReference type="Gene3D" id="2.30.40.10">
    <property type="entry name" value="Urease, subunit C, domain 1"/>
    <property type="match status" value="1"/>
</dbReference>
<organism evidence="2 3">
    <name type="scientific">Rhodococcus erythropolis</name>
    <name type="common">Arthrobacter picolinophilus</name>
    <dbReference type="NCBI Taxonomy" id="1833"/>
    <lineage>
        <taxon>Bacteria</taxon>
        <taxon>Bacillati</taxon>
        <taxon>Actinomycetota</taxon>
        <taxon>Actinomycetes</taxon>
        <taxon>Mycobacteriales</taxon>
        <taxon>Nocardiaceae</taxon>
        <taxon>Rhodococcus</taxon>
        <taxon>Rhodococcus erythropolis group</taxon>
    </lineage>
</organism>
<dbReference type="CDD" id="cd01300">
    <property type="entry name" value="YtcJ_like"/>
    <property type="match status" value="1"/>
</dbReference>
<dbReference type="RefSeq" id="WP_197941561.1">
    <property type="nucleotide sequence ID" value="NZ_JAECSB010000074.1"/>
</dbReference>
<dbReference type="GO" id="GO:0016810">
    <property type="term" value="F:hydrolase activity, acting on carbon-nitrogen (but not peptide) bonds"/>
    <property type="evidence" value="ECO:0007669"/>
    <property type="project" value="InterPro"/>
</dbReference>
<dbReference type="InterPro" id="IPR013108">
    <property type="entry name" value="Amidohydro_3"/>
</dbReference>
<proteinExistence type="predicted"/>
<name>A0A8I0ZY72_RHOER</name>
<dbReference type="SUPFAM" id="SSF51338">
    <property type="entry name" value="Composite domain of metallo-dependent hydrolases"/>
    <property type="match status" value="1"/>
</dbReference>
<dbReference type="AlphaFoldDB" id="A0A8I0ZY72"/>
<gene>
    <name evidence="2" type="ORF">I3517_21085</name>
</gene>
<keyword evidence="3" id="KW-1185">Reference proteome</keyword>
<evidence type="ECO:0000313" key="2">
    <source>
        <dbReference type="EMBL" id="MBH5145102.1"/>
    </source>
</evidence>
<accession>A0A8I0ZY72</accession>
<dbReference type="Gene3D" id="3.10.310.70">
    <property type="match status" value="1"/>
</dbReference>
<dbReference type="Gene3D" id="3.20.20.140">
    <property type="entry name" value="Metal-dependent hydrolases"/>
    <property type="match status" value="1"/>
</dbReference>
<feature type="domain" description="Amidohydrolase 3" evidence="1">
    <location>
        <begin position="54"/>
        <end position="529"/>
    </location>
</feature>
<dbReference type="InterPro" id="IPR032466">
    <property type="entry name" value="Metal_Hydrolase"/>
</dbReference>
<dbReference type="Pfam" id="PF07969">
    <property type="entry name" value="Amidohydro_3"/>
    <property type="match status" value="1"/>
</dbReference>
<keyword evidence="2" id="KW-0378">Hydrolase</keyword>
<dbReference type="SUPFAM" id="SSF51556">
    <property type="entry name" value="Metallo-dependent hydrolases"/>
    <property type="match status" value="1"/>
</dbReference>
<evidence type="ECO:0000259" key="1">
    <source>
        <dbReference type="Pfam" id="PF07969"/>
    </source>
</evidence>
<dbReference type="InterPro" id="IPR033932">
    <property type="entry name" value="YtcJ-like"/>
</dbReference>
<protein>
    <submittedName>
        <fullName evidence="2">Amidohydrolase</fullName>
    </submittedName>
</protein>
<dbReference type="PANTHER" id="PTHR22642:SF2">
    <property type="entry name" value="PROTEIN LONG AFTER FAR-RED 3"/>
    <property type="match status" value="1"/>
</dbReference>
<reference evidence="2 3" key="1">
    <citation type="submission" date="2020-12" db="EMBL/GenBank/DDBJ databases">
        <title>Draft genome sequence of furan degrading bacterial strain FUR100.</title>
        <authorList>
            <person name="Woiski C."/>
        </authorList>
    </citation>
    <scope>NUCLEOTIDE SEQUENCE [LARGE SCALE GENOMIC DNA]</scope>
    <source>
        <strain evidence="2 3">FUR100</strain>
    </source>
</reference>
<dbReference type="PANTHER" id="PTHR22642">
    <property type="entry name" value="IMIDAZOLONEPROPIONASE"/>
    <property type="match status" value="1"/>
</dbReference>